<evidence type="ECO:0000256" key="2">
    <source>
        <dbReference type="ARBA" id="ARBA00022448"/>
    </source>
</evidence>
<name>A0A975LA15_9ACTN</name>
<organism evidence="8 9">
    <name type="scientific">Nocardiopsis eucommiae</name>
    <dbReference type="NCBI Taxonomy" id="2831970"/>
    <lineage>
        <taxon>Bacteria</taxon>
        <taxon>Bacillati</taxon>
        <taxon>Actinomycetota</taxon>
        <taxon>Actinomycetes</taxon>
        <taxon>Streptosporangiales</taxon>
        <taxon>Nocardiopsidaceae</taxon>
        <taxon>Nocardiopsis</taxon>
    </lineage>
</organism>
<keyword evidence="2" id="KW-0813">Transport</keyword>
<dbReference type="SUPFAM" id="SSF103473">
    <property type="entry name" value="MFS general substrate transporter"/>
    <property type="match status" value="1"/>
</dbReference>
<dbReference type="GO" id="GO:0005886">
    <property type="term" value="C:plasma membrane"/>
    <property type="evidence" value="ECO:0007669"/>
    <property type="project" value="UniProtKB-SubCell"/>
</dbReference>
<feature type="transmembrane region" description="Helical" evidence="7">
    <location>
        <begin position="104"/>
        <end position="122"/>
    </location>
</feature>
<dbReference type="Pfam" id="PF05977">
    <property type="entry name" value="MFS_3"/>
    <property type="match status" value="1"/>
</dbReference>
<dbReference type="PANTHER" id="PTHR23513">
    <property type="entry name" value="INTEGRAL MEMBRANE EFFLUX PROTEIN-RELATED"/>
    <property type="match status" value="1"/>
</dbReference>
<dbReference type="InterPro" id="IPR010290">
    <property type="entry name" value="TM_effector"/>
</dbReference>
<dbReference type="EMBL" id="CP074402">
    <property type="protein sequence ID" value="QVJ01378.1"/>
    <property type="molecule type" value="Genomic_DNA"/>
</dbReference>
<gene>
    <name evidence="8" type="ORF">KGD82_25475</name>
</gene>
<evidence type="ECO:0000256" key="6">
    <source>
        <dbReference type="ARBA" id="ARBA00023136"/>
    </source>
</evidence>
<keyword evidence="6 7" id="KW-0472">Membrane</keyword>
<keyword evidence="9" id="KW-1185">Reference proteome</keyword>
<evidence type="ECO:0000313" key="9">
    <source>
        <dbReference type="Proteomes" id="UP000682416"/>
    </source>
</evidence>
<reference evidence="8" key="1">
    <citation type="submission" date="2021-05" db="EMBL/GenBank/DDBJ databases">
        <authorList>
            <person name="Kaiqin L."/>
            <person name="Jian G."/>
        </authorList>
    </citation>
    <scope>NUCLEOTIDE SEQUENCE</scope>
    <source>
        <strain evidence="8">HDS5</strain>
    </source>
</reference>
<evidence type="ECO:0000256" key="4">
    <source>
        <dbReference type="ARBA" id="ARBA00022692"/>
    </source>
</evidence>
<sequence length="131" mass="14568">MHRKMKRNIPAAGRYLISASAFSNIGDGVYIIAFPLVGATLTDDPRVIAALAAIATLPRILISLPVGVITDRWNRRRIMVSANLLRSLILLVLLLAITSGRIELWHLFFIAFLLGCGEVFSIQPRQLIYRV</sequence>
<dbReference type="KEGG" id="nec:KGD82_25475"/>
<comment type="subcellular location">
    <subcellularLocation>
        <location evidence="1">Cell membrane</location>
        <topology evidence="1">Multi-pass membrane protein</topology>
    </subcellularLocation>
</comment>
<dbReference type="PANTHER" id="PTHR23513:SF6">
    <property type="entry name" value="MAJOR FACILITATOR SUPERFAMILY ASSOCIATED DOMAIN-CONTAINING PROTEIN"/>
    <property type="match status" value="1"/>
</dbReference>
<dbReference type="InterPro" id="IPR036259">
    <property type="entry name" value="MFS_trans_sf"/>
</dbReference>
<evidence type="ECO:0000256" key="5">
    <source>
        <dbReference type="ARBA" id="ARBA00022989"/>
    </source>
</evidence>
<accession>A0A975LA15</accession>
<evidence type="ECO:0000256" key="3">
    <source>
        <dbReference type="ARBA" id="ARBA00022475"/>
    </source>
</evidence>
<dbReference type="Gene3D" id="1.20.1250.20">
    <property type="entry name" value="MFS general substrate transporter like domains"/>
    <property type="match status" value="1"/>
</dbReference>
<evidence type="ECO:0000256" key="7">
    <source>
        <dbReference type="SAM" id="Phobius"/>
    </source>
</evidence>
<keyword evidence="4 7" id="KW-0812">Transmembrane</keyword>
<keyword evidence="5 7" id="KW-1133">Transmembrane helix</keyword>
<evidence type="ECO:0000256" key="1">
    <source>
        <dbReference type="ARBA" id="ARBA00004651"/>
    </source>
</evidence>
<proteinExistence type="predicted"/>
<keyword evidence="3" id="KW-1003">Cell membrane</keyword>
<protein>
    <submittedName>
        <fullName evidence="8">MFS transporter</fullName>
    </submittedName>
</protein>
<feature type="transmembrane region" description="Helical" evidence="7">
    <location>
        <begin position="21"/>
        <end position="41"/>
    </location>
</feature>
<feature type="transmembrane region" description="Helical" evidence="7">
    <location>
        <begin position="47"/>
        <end position="66"/>
    </location>
</feature>
<evidence type="ECO:0000313" key="8">
    <source>
        <dbReference type="EMBL" id="QVJ01378.1"/>
    </source>
</evidence>
<dbReference type="AlphaFoldDB" id="A0A975LA15"/>
<dbReference type="Proteomes" id="UP000682416">
    <property type="component" value="Chromosome"/>
</dbReference>
<feature type="transmembrane region" description="Helical" evidence="7">
    <location>
        <begin position="78"/>
        <end position="98"/>
    </location>
</feature>